<name>A8EYR9_RICCK</name>
<dbReference type="Proteomes" id="UP000007056">
    <property type="component" value="Chromosome"/>
</dbReference>
<dbReference type="HOGENOM" id="CLU_2993821_0_0_5"/>
<dbReference type="EMBL" id="CP000409">
    <property type="protein sequence ID" value="ABV73502.1"/>
    <property type="molecule type" value="Genomic_DNA"/>
</dbReference>
<accession>A8EYR9</accession>
<evidence type="ECO:0000313" key="1">
    <source>
        <dbReference type="EMBL" id="ABV73502.1"/>
    </source>
</evidence>
<sequence>MTSFVLNSGSLSLKYFVGILSKYPPSIYCLPLISTGSKTRGIETEARHAKAISTLGV</sequence>
<evidence type="ECO:0000313" key="2">
    <source>
        <dbReference type="Proteomes" id="UP000007056"/>
    </source>
</evidence>
<organism evidence="1 2">
    <name type="scientific">Rickettsia canadensis (strain McKiel)</name>
    <dbReference type="NCBI Taxonomy" id="293613"/>
    <lineage>
        <taxon>Bacteria</taxon>
        <taxon>Pseudomonadati</taxon>
        <taxon>Pseudomonadota</taxon>
        <taxon>Alphaproteobacteria</taxon>
        <taxon>Rickettsiales</taxon>
        <taxon>Rickettsiaceae</taxon>
        <taxon>Rickettsieae</taxon>
        <taxon>Rickettsia</taxon>
        <taxon>belli group</taxon>
    </lineage>
</organism>
<reference evidence="2" key="1">
    <citation type="submission" date="2007-09" db="EMBL/GenBank/DDBJ databases">
        <title>Complete genome sequence of Rickettsia canadensis.</title>
        <authorList>
            <person name="Madan A."/>
            <person name="Fahey J."/>
            <person name="Helton E."/>
            <person name="Ketteman M."/>
            <person name="Madan A."/>
            <person name="Rodrigues S."/>
            <person name="Sanchez A."/>
            <person name="Whiting M."/>
            <person name="Dasch G."/>
            <person name="Eremeeva M."/>
        </authorList>
    </citation>
    <scope>NUCLEOTIDE SEQUENCE [LARGE SCALE GENOMIC DNA]</scope>
    <source>
        <strain evidence="2">McKiel</strain>
    </source>
</reference>
<dbReference type="KEGG" id="rcm:A1E_02805"/>
<gene>
    <name evidence="1" type="ordered locus">A1E_02805</name>
</gene>
<protein>
    <submittedName>
        <fullName evidence="1">Uncharacterized protein</fullName>
    </submittedName>
</protein>
<proteinExistence type="predicted"/>
<dbReference type="AlphaFoldDB" id="A8EYR9"/>